<sequence>MPYAGNEALGAAAFVQIPPHWAREYEEDEECTRQCETHRVQMGLSSVVVDPLTPRLIITEDEEAALYCTLDRSPIL</sequence>
<dbReference type="AlphaFoldDB" id="A0A0L0GFD0"/>
<dbReference type="GeneID" id="25901380"/>
<gene>
    <name evidence="1" type="ORF">SARC_00876</name>
</gene>
<protein>
    <submittedName>
        <fullName evidence="1">Uncharacterized protein</fullName>
    </submittedName>
</protein>
<dbReference type="RefSeq" id="XP_014160885.1">
    <property type="nucleotide sequence ID" value="XM_014305410.1"/>
</dbReference>
<evidence type="ECO:0000313" key="1">
    <source>
        <dbReference type="EMBL" id="KNC86983.1"/>
    </source>
</evidence>
<name>A0A0L0GFD0_9EUKA</name>
<dbReference type="Proteomes" id="UP000054560">
    <property type="component" value="Unassembled WGS sequence"/>
</dbReference>
<dbReference type="EMBL" id="KQ241627">
    <property type="protein sequence ID" value="KNC86983.1"/>
    <property type="molecule type" value="Genomic_DNA"/>
</dbReference>
<evidence type="ECO:0000313" key="2">
    <source>
        <dbReference type="Proteomes" id="UP000054560"/>
    </source>
</evidence>
<keyword evidence="2" id="KW-1185">Reference proteome</keyword>
<organism evidence="1 2">
    <name type="scientific">Sphaeroforma arctica JP610</name>
    <dbReference type="NCBI Taxonomy" id="667725"/>
    <lineage>
        <taxon>Eukaryota</taxon>
        <taxon>Ichthyosporea</taxon>
        <taxon>Ichthyophonida</taxon>
        <taxon>Sphaeroforma</taxon>
    </lineage>
</organism>
<reference evidence="1 2" key="1">
    <citation type="submission" date="2011-02" db="EMBL/GenBank/DDBJ databases">
        <title>The Genome Sequence of Sphaeroforma arctica JP610.</title>
        <authorList>
            <consortium name="The Broad Institute Genome Sequencing Platform"/>
            <person name="Russ C."/>
            <person name="Cuomo C."/>
            <person name="Young S.K."/>
            <person name="Zeng Q."/>
            <person name="Gargeya S."/>
            <person name="Alvarado L."/>
            <person name="Berlin A."/>
            <person name="Chapman S.B."/>
            <person name="Chen Z."/>
            <person name="Freedman E."/>
            <person name="Gellesch M."/>
            <person name="Goldberg J."/>
            <person name="Griggs A."/>
            <person name="Gujja S."/>
            <person name="Heilman E."/>
            <person name="Heiman D."/>
            <person name="Howarth C."/>
            <person name="Mehta T."/>
            <person name="Neiman D."/>
            <person name="Pearson M."/>
            <person name="Roberts A."/>
            <person name="Saif S."/>
            <person name="Shea T."/>
            <person name="Shenoy N."/>
            <person name="Sisk P."/>
            <person name="Stolte C."/>
            <person name="Sykes S."/>
            <person name="White J."/>
            <person name="Yandava C."/>
            <person name="Burger G."/>
            <person name="Gray M.W."/>
            <person name="Holland P.W.H."/>
            <person name="King N."/>
            <person name="Lang F.B.F."/>
            <person name="Roger A.J."/>
            <person name="Ruiz-Trillo I."/>
            <person name="Haas B."/>
            <person name="Nusbaum C."/>
            <person name="Birren B."/>
        </authorList>
    </citation>
    <scope>NUCLEOTIDE SEQUENCE [LARGE SCALE GENOMIC DNA]</scope>
    <source>
        <strain evidence="1 2">JP610</strain>
    </source>
</reference>
<proteinExistence type="predicted"/>
<accession>A0A0L0GFD0</accession>